<feature type="compositionally biased region" description="Polar residues" evidence="1">
    <location>
        <begin position="20"/>
        <end position="33"/>
    </location>
</feature>
<gene>
    <name evidence="2" type="ORF">PECUL_23A028707</name>
</gene>
<organism evidence="2 3">
    <name type="scientific">Pelobates cultripes</name>
    <name type="common">Western spadefoot toad</name>
    <dbReference type="NCBI Taxonomy" id="61616"/>
    <lineage>
        <taxon>Eukaryota</taxon>
        <taxon>Metazoa</taxon>
        <taxon>Chordata</taxon>
        <taxon>Craniata</taxon>
        <taxon>Vertebrata</taxon>
        <taxon>Euteleostomi</taxon>
        <taxon>Amphibia</taxon>
        <taxon>Batrachia</taxon>
        <taxon>Anura</taxon>
        <taxon>Pelobatoidea</taxon>
        <taxon>Pelobatidae</taxon>
        <taxon>Pelobates</taxon>
    </lineage>
</organism>
<accession>A0AAD1SUN0</accession>
<evidence type="ECO:0000313" key="3">
    <source>
        <dbReference type="Proteomes" id="UP001295444"/>
    </source>
</evidence>
<dbReference type="AlphaFoldDB" id="A0AAD1SUN0"/>
<evidence type="ECO:0000256" key="1">
    <source>
        <dbReference type="SAM" id="MobiDB-lite"/>
    </source>
</evidence>
<evidence type="ECO:0000313" key="2">
    <source>
        <dbReference type="EMBL" id="CAH2311525.1"/>
    </source>
</evidence>
<keyword evidence="3" id="KW-1185">Reference proteome</keyword>
<proteinExistence type="predicted"/>
<feature type="region of interest" description="Disordered" evidence="1">
    <location>
        <begin position="1"/>
        <end position="33"/>
    </location>
</feature>
<reference evidence="2" key="1">
    <citation type="submission" date="2022-03" db="EMBL/GenBank/DDBJ databases">
        <authorList>
            <person name="Alioto T."/>
            <person name="Alioto T."/>
            <person name="Gomez Garrido J."/>
        </authorList>
    </citation>
    <scope>NUCLEOTIDE SEQUENCE</scope>
</reference>
<name>A0AAD1SUN0_PELCU</name>
<sequence>MDDFLRPPPVTQGPHGATMRSKTMMPTSPISTEVSEASELTGYEETIGWMREDLHILTASSVTEADFIPLVEDLKSTIRSEVAALKAEVTTLDHPVQALESAIQQSQNLHTSAETAATRQGNMLLGATILEYAVYLRHQTERR</sequence>
<dbReference type="Proteomes" id="UP001295444">
    <property type="component" value="Chromosome 08"/>
</dbReference>
<feature type="compositionally biased region" description="Pro residues" evidence="1">
    <location>
        <begin position="1"/>
        <end position="11"/>
    </location>
</feature>
<protein>
    <submittedName>
        <fullName evidence="2">Uncharacterized protein</fullName>
    </submittedName>
</protein>
<dbReference type="EMBL" id="OW240919">
    <property type="protein sequence ID" value="CAH2311525.1"/>
    <property type="molecule type" value="Genomic_DNA"/>
</dbReference>